<dbReference type="EMBL" id="CALLCH030000004">
    <property type="protein sequence ID" value="CAI4212350.1"/>
    <property type="molecule type" value="Genomic_DNA"/>
</dbReference>
<feature type="region of interest" description="Disordered" evidence="7">
    <location>
        <begin position="1"/>
        <end position="22"/>
    </location>
</feature>
<name>A0A9P1GYK0_9PEZI</name>
<comment type="caution">
    <text evidence="8">The sequence shown here is derived from an EMBL/GenBank/DDBJ whole genome shotgun (WGS) entry which is preliminary data.</text>
</comment>
<evidence type="ECO:0000256" key="2">
    <source>
        <dbReference type="ARBA" id="ARBA00004240"/>
    </source>
</evidence>
<gene>
    <name evidence="8" type="ORF">PPNO1_LOCUS2116</name>
</gene>
<dbReference type="PANTHER" id="PTHR48182">
    <property type="entry name" value="PROTEIN SERAC1"/>
    <property type="match status" value="1"/>
</dbReference>
<dbReference type="GO" id="GO:0005739">
    <property type="term" value="C:mitochondrion"/>
    <property type="evidence" value="ECO:0007669"/>
    <property type="project" value="UniProtKB-SubCell"/>
</dbReference>
<evidence type="ECO:0000256" key="3">
    <source>
        <dbReference type="ARBA" id="ARBA00004370"/>
    </source>
</evidence>
<dbReference type="AlphaFoldDB" id="A0A9P1GYK0"/>
<comment type="subcellular location">
    <subcellularLocation>
        <location evidence="2">Endoplasmic reticulum</location>
    </subcellularLocation>
    <subcellularLocation>
        <location evidence="3">Membrane</location>
    </subcellularLocation>
    <subcellularLocation>
        <location evidence="1">Mitochondrion</location>
    </subcellularLocation>
</comment>
<dbReference type="Gene3D" id="3.40.50.1820">
    <property type="entry name" value="alpha/beta hydrolase"/>
    <property type="match status" value="1"/>
</dbReference>
<dbReference type="SUPFAM" id="SSF53474">
    <property type="entry name" value="alpha/beta-Hydrolases"/>
    <property type="match status" value="1"/>
</dbReference>
<protein>
    <recommendedName>
        <fullName evidence="10">DUF676 domain-containing protein</fullName>
    </recommendedName>
</protein>
<accession>A0A9P1GYK0</accession>
<dbReference type="Proteomes" id="UP000838763">
    <property type="component" value="Unassembled WGS sequence"/>
</dbReference>
<evidence type="ECO:0000256" key="1">
    <source>
        <dbReference type="ARBA" id="ARBA00004173"/>
    </source>
</evidence>
<organism evidence="8 9">
    <name type="scientific">Parascedosporium putredinis</name>
    <dbReference type="NCBI Taxonomy" id="1442378"/>
    <lineage>
        <taxon>Eukaryota</taxon>
        <taxon>Fungi</taxon>
        <taxon>Dikarya</taxon>
        <taxon>Ascomycota</taxon>
        <taxon>Pezizomycotina</taxon>
        <taxon>Sordariomycetes</taxon>
        <taxon>Hypocreomycetidae</taxon>
        <taxon>Microascales</taxon>
        <taxon>Microascaceae</taxon>
        <taxon>Parascedosporium</taxon>
    </lineage>
</organism>
<dbReference type="GO" id="GO:0005783">
    <property type="term" value="C:endoplasmic reticulum"/>
    <property type="evidence" value="ECO:0007669"/>
    <property type="project" value="UniProtKB-SubCell"/>
</dbReference>
<evidence type="ECO:0000313" key="9">
    <source>
        <dbReference type="Proteomes" id="UP000838763"/>
    </source>
</evidence>
<sequence>MPLWKHKKSKTKKAEETLPPEESLSQAVVPVGCQEVVPVGPQEVVLAAPAGDPGQEIEIPSRIPAPKVHGSLVKSTAGAYGFDILHQPPGPVAEDPRHHLDPQRRKKSACFWPKDLLPEEGHGIPEARIASWGYDANVVDKRPFSAVSTNSIEQHAANLCADLAALRRSEVSSNADTSQRPIIFVVHSLGGLVLKSALLHANESRASTTASIAAVVDATAAIAFMGTPHRGSEQAQWGSILASALSHVKQGNADLERFMRFLELRKEQDRPIEITTFYEELPLPVIGTIVPAASAKMDPYNSIGIHANHMDLVRFGGDDSPGYIKVVGELRRWIDALKQQSEVVKTQQGTMTNTANGSVQHSGNVATGGVAFYGNQNFSGQQFSIGGFHHHGPEP</sequence>
<proteinExistence type="predicted"/>
<evidence type="ECO:0000313" key="8">
    <source>
        <dbReference type="EMBL" id="CAI4212350.1"/>
    </source>
</evidence>
<evidence type="ECO:0008006" key="10">
    <source>
        <dbReference type="Google" id="ProtNLM"/>
    </source>
</evidence>
<feature type="compositionally biased region" description="Basic residues" evidence="7">
    <location>
        <begin position="1"/>
        <end position="11"/>
    </location>
</feature>
<evidence type="ECO:0000256" key="6">
    <source>
        <dbReference type="ARBA" id="ARBA00023136"/>
    </source>
</evidence>
<evidence type="ECO:0000256" key="5">
    <source>
        <dbReference type="ARBA" id="ARBA00023128"/>
    </source>
</evidence>
<keyword evidence="4" id="KW-0256">Endoplasmic reticulum</keyword>
<keyword evidence="5" id="KW-0496">Mitochondrion</keyword>
<keyword evidence="9" id="KW-1185">Reference proteome</keyword>
<reference evidence="8" key="1">
    <citation type="submission" date="2022-11" db="EMBL/GenBank/DDBJ databases">
        <authorList>
            <person name="Scott C."/>
            <person name="Bruce N."/>
        </authorList>
    </citation>
    <scope>NUCLEOTIDE SEQUENCE</scope>
</reference>
<dbReference type="GO" id="GO:0016020">
    <property type="term" value="C:membrane"/>
    <property type="evidence" value="ECO:0007669"/>
    <property type="project" value="UniProtKB-SubCell"/>
</dbReference>
<keyword evidence="6" id="KW-0472">Membrane</keyword>
<dbReference type="InterPro" id="IPR052374">
    <property type="entry name" value="SERAC1"/>
</dbReference>
<dbReference type="PANTHER" id="PTHR48182:SF2">
    <property type="entry name" value="PROTEIN SERAC1"/>
    <property type="match status" value="1"/>
</dbReference>
<dbReference type="InterPro" id="IPR029058">
    <property type="entry name" value="AB_hydrolase_fold"/>
</dbReference>
<evidence type="ECO:0000256" key="7">
    <source>
        <dbReference type="SAM" id="MobiDB-lite"/>
    </source>
</evidence>
<evidence type="ECO:0000256" key="4">
    <source>
        <dbReference type="ARBA" id="ARBA00022824"/>
    </source>
</evidence>
<dbReference type="OrthoDB" id="427518at2759"/>